<evidence type="ECO:0000313" key="1">
    <source>
        <dbReference type="EMBL" id="WMS87064.1"/>
    </source>
</evidence>
<proteinExistence type="predicted"/>
<dbReference type="KEGG" id="plei:Q9312_17795"/>
<dbReference type="EMBL" id="CP133548">
    <property type="protein sequence ID" value="WMS87064.1"/>
    <property type="molecule type" value="Genomic_DNA"/>
</dbReference>
<accession>A0AA51RT98</accession>
<organism evidence="1 2">
    <name type="scientific">Pleionea litopenaei</name>
    <dbReference type="NCBI Taxonomy" id="3070815"/>
    <lineage>
        <taxon>Bacteria</taxon>
        <taxon>Pseudomonadati</taxon>
        <taxon>Pseudomonadota</taxon>
        <taxon>Gammaproteobacteria</taxon>
        <taxon>Oceanospirillales</taxon>
        <taxon>Pleioneaceae</taxon>
        <taxon>Pleionea</taxon>
    </lineage>
</organism>
<reference evidence="1 2" key="1">
    <citation type="submission" date="2023-08" db="EMBL/GenBank/DDBJ databases">
        <title>Pleionea litopenaei sp. nov., isolated from stomach of juvenile Litopenaeus vannamei.</title>
        <authorList>
            <person name="Rho A.M."/>
            <person name="Hwang C.Y."/>
        </authorList>
    </citation>
    <scope>NUCLEOTIDE SEQUENCE [LARGE SCALE GENOMIC DNA]</scope>
    <source>
        <strain evidence="1 2">HL-JVS1</strain>
    </source>
</reference>
<name>A0AA51RT98_9GAMM</name>
<protein>
    <submittedName>
        <fullName evidence="1">Uncharacterized protein</fullName>
    </submittedName>
</protein>
<dbReference type="AlphaFoldDB" id="A0AA51RT98"/>
<sequence>MKYHYLDQSYHSLYDFLLACCTSGFQEMNQRVKEGAFNDSVEYAIITASTNHIILPANELVDALTLNRHALNANLWDQINRERWKLSVEVCYCSLLQDCYKSKGIDSIIEVSSCDDF</sequence>
<evidence type="ECO:0000313" key="2">
    <source>
        <dbReference type="Proteomes" id="UP001239782"/>
    </source>
</evidence>
<gene>
    <name evidence="1" type="ORF">Q9312_17795</name>
</gene>
<dbReference type="Proteomes" id="UP001239782">
    <property type="component" value="Chromosome"/>
</dbReference>
<keyword evidence="2" id="KW-1185">Reference proteome</keyword>
<dbReference type="RefSeq" id="WP_309202203.1">
    <property type="nucleotide sequence ID" value="NZ_CP133548.1"/>
</dbReference>